<evidence type="ECO:0000313" key="4">
    <source>
        <dbReference type="EnsemblMetazoa" id="PPA43482.1"/>
    </source>
</evidence>
<dbReference type="PROSITE" id="PS50215">
    <property type="entry name" value="ADAM_MEPRO"/>
    <property type="match status" value="1"/>
</dbReference>
<dbReference type="GO" id="GO:0005886">
    <property type="term" value="C:plasma membrane"/>
    <property type="evidence" value="ECO:0000318"/>
    <property type="project" value="GO_Central"/>
</dbReference>
<feature type="active site" evidence="1">
    <location>
        <position position="400"/>
    </location>
</feature>
<dbReference type="AlphaFoldDB" id="A0A2A6BGT6"/>
<dbReference type="PANTHER" id="PTHR45702:SF2">
    <property type="entry name" value="KUZBANIAN, ISOFORM A"/>
    <property type="match status" value="1"/>
</dbReference>
<feature type="region of interest" description="Disordered" evidence="2">
    <location>
        <begin position="174"/>
        <end position="201"/>
    </location>
</feature>
<dbReference type="EnsemblMetazoa" id="PPA43482.1">
    <property type="protein sequence ID" value="PPA43482.1"/>
    <property type="gene ID" value="WBGene00281851"/>
</dbReference>
<keyword evidence="1" id="KW-0862">Zinc</keyword>
<proteinExistence type="predicted"/>
<dbReference type="PANTHER" id="PTHR45702">
    <property type="entry name" value="ADAM10/ADAM17 METALLOPEPTIDASE FAMILY MEMBER"/>
    <property type="match status" value="1"/>
</dbReference>
<keyword evidence="3" id="KW-0732">Signal</keyword>
<dbReference type="OrthoDB" id="2149267at2759"/>
<feature type="compositionally biased region" description="Basic and acidic residues" evidence="2">
    <location>
        <begin position="182"/>
        <end position="200"/>
    </location>
</feature>
<name>A0A2A6BGT6_PRIPA</name>
<reference evidence="4" key="2">
    <citation type="submission" date="2022-06" db="UniProtKB">
        <authorList>
            <consortium name="EnsemblMetazoa"/>
        </authorList>
    </citation>
    <scope>IDENTIFICATION</scope>
    <source>
        <strain evidence="4">PS312</strain>
    </source>
</reference>
<accession>A0A8R1Z896</accession>
<dbReference type="InterPro" id="IPR001590">
    <property type="entry name" value="Peptidase_M12B"/>
</dbReference>
<dbReference type="PROSITE" id="PS50214">
    <property type="entry name" value="DISINTEGRIN_2"/>
    <property type="match status" value="1"/>
</dbReference>
<dbReference type="SMART" id="SM00050">
    <property type="entry name" value="DISIN"/>
    <property type="match status" value="1"/>
</dbReference>
<keyword evidence="1" id="KW-0479">Metal-binding</keyword>
<evidence type="ECO:0000313" key="5">
    <source>
        <dbReference type="Proteomes" id="UP000005239"/>
    </source>
</evidence>
<feature type="chain" id="PRO_5043556913" evidence="3">
    <location>
        <begin position="17"/>
        <end position="622"/>
    </location>
</feature>
<dbReference type="Proteomes" id="UP000005239">
    <property type="component" value="Unassembled WGS sequence"/>
</dbReference>
<accession>A0A2A6BGT6</accession>
<feature type="binding site" evidence="1">
    <location>
        <position position="403"/>
    </location>
    <ligand>
        <name>Zn(2+)</name>
        <dbReference type="ChEBI" id="CHEBI:29105"/>
        <note>catalytic</note>
    </ligand>
</feature>
<sequence length="622" mass="71075">MKCFLIFILVLSIGESLNKFLKHYEPLNYQPTDLNRVSRSTDEKIRLNFHAYDRDFKLILERVHEKDSVFLKDAIMEYENKTEKIEWEDNIFKGMIEGDDNSYVSGSINHGIFEGVIETSNGEEFWIESSYPYNSTLSLRIHIIQRHLFILSYIQQMIGNRFYDRRLHDNDRDGDQLYSPYKTEHSRQPEPHKRNTENKRRPYLICEDELKGKGLHSQSLLKKPQHKRETVSMDENGIWRNRICTLKIMIDHTLYEYVFNGAGRGDASATRSELKTMMENQLKLVNKIYEKIDFGGITGIHFKIAGFRFYTKANDIANPFVKETTISQTFLDWHSASDFSEYCLSYVFTYRDFDQDTLGLAFSCDACTKAGAHNGRVSHNTGMVTFRSNERQRHLTLAHELGHSLGSDHDHQPLASGKLESEVYPECDSDGKTGHYIMYPNANDGKKANHHLLSVCSIRNITRNLKRLLAIDPKLKHPQQTNCFISESTPICGNLIIEEGEVCDCGHNEQECLDQRDQCCWHGDHNLKCQLKSTAYECSPTQGSCCSENCKFKGASVICAGEKDCTATTYCLPGNYTCPASKPINNGLPCDDATGNALQQQTCPNFPIGITLKKDDGDIPDY</sequence>
<keyword evidence="5" id="KW-1185">Reference proteome</keyword>
<organism evidence="4 5">
    <name type="scientific">Pristionchus pacificus</name>
    <name type="common">Parasitic nematode worm</name>
    <dbReference type="NCBI Taxonomy" id="54126"/>
    <lineage>
        <taxon>Eukaryota</taxon>
        <taxon>Metazoa</taxon>
        <taxon>Ecdysozoa</taxon>
        <taxon>Nematoda</taxon>
        <taxon>Chromadorea</taxon>
        <taxon>Rhabditida</taxon>
        <taxon>Rhabditina</taxon>
        <taxon>Diplogasteromorpha</taxon>
        <taxon>Diplogasteroidea</taxon>
        <taxon>Neodiplogasteridae</taxon>
        <taxon>Pristionchus</taxon>
    </lineage>
</organism>
<feature type="binding site" evidence="1">
    <location>
        <position position="399"/>
    </location>
    <ligand>
        <name>Zn(2+)</name>
        <dbReference type="ChEBI" id="CHEBI:29105"/>
        <note>catalytic</note>
    </ligand>
</feature>
<protein>
    <submittedName>
        <fullName evidence="4">Uncharacterized protein</fullName>
    </submittedName>
</protein>
<dbReference type="InterPro" id="IPR036436">
    <property type="entry name" value="Disintegrin_dom_sf"/>
</dbReference>
<dbReference type="GO" id="GO:0046872">
    <property type="term" value="F:metal ion binding"/>
    <property type="evidence" value="ECO:0007669"/>
    <property type="project" value="UniProtKB-KW"/>
</dbReference>
<dbReference type="SUPFAM" id="SSF55486">
    <property type="entry name" value="Metalloproteases ('zincins'), catalytic domain"/>
    <property type="match status" value="1"/>
</dbReference>
<evidence type="ECO:0000256" key="2">
    <source>
        <dbReference type="SAM" id="MobiDB-lite"/>
    </source>
</evidence>
<feature type="binding site" evidence="1">
    <location>
        <position position="409"/>
    </location>
    <ligand>
        <name>Zn(2+)</name>
        <dbReference type="ChEBI" id="CHEBI:29105"/>
        <note>catalytic</note>
    </ligand>
</feature>
<gene>
    <name evidence="4" type="primary">WBGene00281851</name>
</gene>
<evidence type="ECO:0000256" key="3">
    <source>
        <dbReference type="SAM" id="SignalP"/>
    </source>
</evidence>
<feature type="signal peptide" evidence="3">
    <location>
        <begin position="1"/>
        <end position="16"/>
    </location>
</feature>
<dbReference type="Pfam" id="PF13574">
    <property type="entry name" value="Reprolysin_2"/>
    <property type="match status" value="1"/>
</dbReference>
<dbReference type="Gene3D" id="3.40.390.10">
    <property type="entry name" value="Collagenase (Catalytic Domain)"/>
    <property type="match status" value="1"/>
</dbReference>
<dbReference type="InterPro" id="IPR051489">
    <property type="entry name" value="ADAM_Metalloproteinase"/>
</dbReference>
<dbReference type="GO" id="GO:0007219">
    <property type="term" value="P:Notch signaling pathway"/>
    <property type="evidence" value="ECO:0000318"/>
    <property type="project" value="GO_Central"/>
</dbReference>
<reference evidence="5" key="1">
    <citation type="journal article" date="2008" name="Nat. Genet.">
        <title>The Pristionchus pacificus genome provides a unique perspective on nematode lifestyle and parasitism.</title>
        <authorList>
            <person name="Dieterich C."/>
            <person name="Clifton S.W."/>
            <person name="Schuster L.N."/>
            <person name="Chinwalla A."/>
            <person name="Delehaunty K."/>
            <person name="Dinkelacker I."/>
            <person name="Fulton L."/>
            <person name="Fulton R."/>
            <person name="Godfrey J."/>
            <person name="Minx P."/>
            <person name="Mitreva M."/>
            <person name="Roeseler W."/>
            <person name="Tian H."/>
            <person name="Witte H."/>
            <person name="Yang S.P."/>
            <person name="Wilson R.K."/>
            <person name="Sommer R.J."/>
        </authorList>
    </citation>
    <scope>NUCLEOTIDE SEQUENCE [LARGE SCALE GENOMIC DNA]</scope>
    <source>
        <strain evidence="5">PS312</strain>
    </source>
</reference>
<dbReference type="GO" id="GO:0004222">
    <property type="term" value="F:metalloendopeptidase activity"/>
    <property type="evidence" value="ECO:0000318"/>
    <property type="project" value="GO_Central"/>
</dbReference>
<dbReference type="GO" id="GO:0006509">
    <property type="term" value="P:membrane protein ectodomain proteolysis"/>
    <property type="evidence" value="ECO:0000318"/>
    <property type="project" value="GO_Central"/>
</dbReference>
<dbReference type="Gene3D" id="4.10.70.10">
    <property type="entry name" value="Disintegrin domain"/>
    <property type="match status" value="1"/>
</dbReference>
<dbReference type="InterPro" id="IPR024079">
    <property type="entry name" value="MetalloPept_cat_dom_sf"/>
</dbReference>
<dbReference type="InterPro" id="IPR001762">
    <property type="entry name" value="Disintegrin_dom"/>
</dbReference>
<comment type="caution">
    <text evidence="1">Lacks conserved residue(s) required for the propagation of feature annotation.</text>
</comment>
<evidence type="ECO:0000256" key="1">
    <source>
        <dbReference type="PROSITE-ProRule" id="PRU00276"/>
    </source>
</evidence>